<feature type="compositionally biased region" description="Polar residues" evidence="1">
    <location>
        <begin position="1725"/>
        <end position="1739"/>
    </location>
</feature>
<evidence type="ECO:0000256" key="1">
    <source>
        <dbReference type="SAM" id="MobiDB-lite"/>
    </source>
</evidence>
<feature type="compositionally biased region" description="Low complexity" evidence="1">
    <location>
        <begin position="1298"/>
        <end position="1310"/>
    </location>
</feature>
<feature type="region of interest" description="Disordered" evidence="1">
    <location>
        <begin position="1071"/>
        <end position="1115"/>
    </location>
</feature>
<feature type="compositionally biased region" description="Polar residues" evidence="1">
    <location>
        <begin position="1915"/>
        <end position="1930"/>
    </location>
</feature>
<evidence type="ECO:0000313" key="2">
    <source>
        <dbReference type="EMBL" id="JAP51716.1"/>
    </source>
</evidence>
<feature type="region of interest" description="Disordered" evidence="1">
    <location>
        <begin position="1232"/>
        <end position="1310"/>
    </location>
</feature>
<organism evidence="2">
    <name type="scientific">Schistocephalus solidus</name>
    <name type="common">Tapeworm</name>
    <dbReference type="NCBI Taxonomy" id="70667"/>
    <lineage>
        <taxon>Eukaryota</taxon>
        <taxon>Metazoa</taxon>
        <taxon>Spiralia</taxon>
        <taxon>Lophotrochozoa</taxon>
        <taxon>Platyhelminthes</taxon>
        <taxon>Cestoda</taxon>
        <taxon>Eucestoda</taxon>
        <taxon>Diphyllobothriidea</taxon>
        <taxon>Diphyllobothriidae</taxon>
        <taxon>Schistocephalus</taxon>
    </lineage>
</organism>
<sequence>MHMNTINELSFFMEVCAPAVGLGIESANLFVTLPRCLRRTPTDSMLSTGKWVKEKKNKDRDKDSVLSSGANPTHFQGTTSQRTSKDTRPLEEIHDELLQRYRCLSYYDMECVISQTTPIFLQSLSGISGSGASVSGDTGDVYGIPDQHTLSLPLTSSPLQMAQNSGLGSLSLPTTSSHEPVYLPVPHTIFLFFDMIEASLNLTCLLDTVVQTLERLQAASPRSQFMSSYMSIVCLRIIGILRTHQPVLMTMSDLQLRVFSCLMYQVRQGKEKAHCKRCIVAYLNDLLKASCIVARENTRYPDPYSRNNVFLRPSEHFESVFVVSRNYIEELLTNTGDSRAAFRACIEDVRTNPQARVNFVYKALAAVSDSRTYEHLNYLFDLFAELMAQCIDFQTTWLEALSTIVAPRAYTDPSITTPDMPVWLENSNIWDNLASLIGTLLAKQCLPTSDFFVQFICQALAQGLDQGSAPVDSQHEPTVRFACHLLHRLFAAEPCSTVHLATSAQPANADTEQTPSIPSYPPFRVSEPLLLTGALQKVTNVIFVDTLKMLMVHSDKGVPDADESETDKRLDDEGDGKTGSVRLSDQEDNSSDNDTRGDSASDDNADYGNSSVDTLEDLDTVDGPTKNRRKRRRVHLASKNKKRRGRGARKNAPSTHTANRRVLPNRIHPVTCNYLTTGTPPTDAEIKSLRLRDFAYLVLREVCVTPWVRETWYRISSLLLQEKVLIDKDFSRSQARHLLHILYQPHDVKWVDTALKNNSLADAMMVLLTNLSIWTLHSTWMEFELLYKQVCSTQEADPLPYVAQSIVENFNEQALEYLKGGSSDAASSGELPDGLPDIEVPKSDNIWLLLSLVAKLPTQLKVSIVKTTWDILRSIKQFLRHKNDEDKERVVLRHSVILAHPAFSALLQVCMQETDSIDYLYEQVDFFLANAKETRDRMPENLRTRHVLQECLSLRLALVGRRLCTEMDAERISRWAVLLAQLIGFGVTEPHSNQTLFFTCLDMLHTLVHNLVAMNGAESKVCVNLNRRIRKELADRHFTAGIEYIKPLLFIGRSGYSFIVVNPLGGGPGGAGPGAGNRGEGGSGTGKLGGSLKSSNLKMGNKSSSAASSSSFSSSGCGGGRGLGSYGLTTGAGLKSFSRKRGYVFSGRERLAPWDVYDPNRRLQLLSTCGAVPTEASLTRVEEQANLLVSHEHPIRMRRSPEFYFHSIFPEPEHEDSVTAATTIASPENKNFLVLGSPSKRPPQQQRSSPEGGVQFNANPSVLAPNRPSAQLPPSSGLPTKTVNRSDMGRVFSNGGNQQQLPPQQPSVQLSASMSTPFVSHSGLMHSWDKVPGIRGTQNVVGLQNAQVPTGHPQQQQSPANGSVTRRKRSRTQLTAAATTANGQSNVALISRGGPLDFKPALSAELGPSVAAGLTQQRSQSGEYSLSMAQPLNAKLTGRPSPPPDAMVFEEPRLPPSSMATFRSLQPPHTAVSMPPPTCTDSGNMMMMMDHFRGNVKLADAYVGMCGGVGNQQVNNFASSASNTATAAMASQQSSSGVKRKRSSVRRSSNSQQQKSSTPPVGSLYAAPDNGLGNLRAGVKSKQQQSLGGNSAYPSKPSMTATTDLYAFDAGGGSVVNTPRPGIWQHSQPPSSIMSQRGTPATVASTLPSVAGVGRGPPSQRPPPQVVGMYGGKQQHKPVDVGGIAMTPQKLMNQQQRPLHYYPVLVEDESPNFQQQQQQQQQQQMMSQDPTGFVSNSQAIPGDYNSFPGVDNASASQDQMSGYISVTVSSTGDDPSGVGCGLPDSMSQQQQPIRRGPLQQQPPNCPLMGMGQNAQHSVRYQQHQQSDQVLYGINSQQLQQQVPDPPPYPTSGRLQEQRQAKICMSQNVPLQTPDGIPPPGMQQQQPHLMHPPNSGVSWNSGYVFQPQRQNMPSVTFPKQHQVQQSLTVSPQQPPPSNLAPQHAQDQIPPSACHTVQYLHYEGYR</sequence>
<feature type="compositionally biased region" description="Polar residues" evidence="1">
    <location>
        <begin position="65"/>
        <end position="82"/>
    </location>
</feature>
<feature type="compositionally biased region" description="Polar residues" evidence="1">
    <location>
        <begin position="1268"/>
        <end position="1285"/>
    </location>
</feature>
<feature type="compositionally biased region" description="Low complexity" evidence="1">
    <location>
        <begin position="1528"/>
        <end position="1537"/>
    </location>
</feature>
<name>A0A0X3PWZ1_SCHSO</name>
<feature type="compositionally biased region" description="Gly residues" evidence="1">
    <location>
        <begin position="1071"/>
        <end position="1089"/>
    </location>
</feature>
<proteinExistence type="predicted"/>
<feature type="region of interest" description="Disordered" evidence="1">
    <location>
        <begin position="1783"/>
        <end position="1824"/>
    </location>
</feature>
<feature type="compositionally biased region" description="Low complexity" evidence="1">
    <location>
        <begin position="1546"/>
        <end position="1557"/>
    </location>
</feature>
<dbReference type="EMBL" id="GEEE01011509">
    <property type="protein sequence ID" value="JAP51716.1"/>
    <property type="molecule type" value="Transcribed_RNA"/>
</dbReference>
<protein>
    <recommendedName>
        <fullName evidence="3">Mediator of RNA polymerase II transcription subunit 12</fullName>
    </recommendedName>
</protein>
<feature type="region of interest" description="Disordered" evidence="1">
    <location>
        <begin position="1528"/>
        <end position="1598"/>
    </location>
</feature>
<feature type="compositionally biased region" description="Low complexity" evidence="1">
    <location>
        <begin position="1714"/>
        <end position="1724"/>
    </location>
</feature>
<evidence type="ECO:0008006" key="3">
    <source>
        <dbReference type="Google" id="ProtNLM"/>
    </source>
</evidence>
<feature type="region of interest" description="Disordered" evidence="1">
    <location>
        <begin position="1711"/>
        <end position="1755"/>
    </location>
</feature>
<feature type="region of interest" description="Disordered" evidence="1">
    <location>
        <begin position="556"/>
        <end position="663"/>
    </location>
</feature>
<feature type="compositionally biased region" description="Basic and acidic residues" evidence="1">
    <location>
        <begin position="51"/>
        <end position="64"/>
    </location>
</feature>
<accession>A0A0X3PWZ1</accession>
<feature type="compositionally biased region" description="Polar residues" evidence="1">
    <location>
        <begin position="1785"/>
        <end position="1802"/>
    </location>
</feature>
<feature type="region of interest" description="Disordered" evidence="1">
    <location>
        <begin position="1347"/>
        <end position="1373"/>
    </location>
</feature>
<feature type="region of interest" description="Disordered" evidence="1">
    <location>
        <begin position="1915"/>
        <end position="1948"/>
    </location>
</feature>
<feature type="compositionally biased region" description="Polar residues" evidence="1">
    <location>
        <begin position="1347"/>
        <end position="1364"/>
    </location>
</feature>
<feature type="compositionally biased region" description="Basic residues" evidence="1">
    <location>
        <begin position="626"/>
        <end position="649"/>
    </location>
</feature>
<feature type="compositionally biased region" description="Polar residues" evidence="1">
    <location>
        <begin position="1812"/>
        <end position="1824"/>
    </location>
</feature>
<reference evidence="2" key="1">
    <citation type="submission" date="2016-01" db="EMBL/GenBank/DDBJ databases">
        <title>Reference transcriptome for the parasite Schistocephalus solidus: insights into the molecular evolution of parasitism.</title>
        <authorList>
            <person name="Hebert F.O."/>
            <person name="Grambauer S."/>
            <person name="Barber I."/>
            <person name="Landry C.R."/>
            <person name="Aubin-Horth N."/>
        </authorList>
    </citation>
    <scope>NUCLEOTIDE SEQUENCE</scope>
</reference>
<feature type="compositionally biased region" description="Polar residues" evidence="1">
    <location>
        <begin position="1581"/>
        <end position="1598"/>
    </location>
</feature>
<feature type="region of interest" description="Disordered" evidence="1">
    <location>
        <begin position="48"/>
        <end position="90"/>
    </location>
</feature>
<feature type="region of interest" description="Disordered" evidence="1">
    <location>
        <begin position="1836"/>
        <end position="1857"/>
    </location>
</feature>
<gene>
    <name evidence="2" type="ORF">TR167061</name>
</gene>
<feature type="compositionally biased region" description="Low complexity" evidence="1">
    <location>
        <begin position="1090"/>
        <end position="1115"/>
    </location>
</feature>